<dbReference type="AlphaFoldDB" id="A0A1J9VRV9"/>
<evidence type="ECO:0000313" key="2">
    <source>
        <dbReference type="Proteomes" id="UP000182788"/>
    </source>
</evidence>
<gene>
    <name evidence="1" type="ORF">BAU28_14160</name>
</gene>
<name>A0A1J9VRV9_9BACI</name>
<dbReference type="EMBL" id="MAOI01000073">
    <property type="protein sequence ID" value="OJD79159.1"/>
    <property type="molecule type" value="Genomic_DNA"/>
</dbReference>
<sequence>MQLVNQFFLFNIQTFSPIINFLQIKRTVAFPKWKNYGSYRNLIYFQTVVLHNYQTNKMRNLKLMVMKRPPFL</sequence>
<proteinExistence type="predicted"/>
<evidence type="ECO:0000313" key="1">
    <source>
        <dbReference type="EMBL" id="OJD79159.1"/>
    </source>
</evidence>
<comment type="caution">
    <text evidence="1">The sequence shown here is derived from an EMBL/GenBank/DDBJ whole genome shotgun (WGS) entry which is preliminary data.</text>
</comment>
<protein>
    <submittedName>
        <fullName evidence="1">Uncharacterized protein</fullName>
    </submittedName>
</protein>
<accession>A0A1J9VRV9</accession>
<reference evidence="1 2" key="1">
    <citation type="submission" date="2016-06" db="EMBL/GenBank/DDBJ databases">
        <title>First insights into the genetic diversity and population structure of in the Bacillus cereus group bacteria from diverse marine environments.</title>
        <authorList>
            <person name="Liu Y."/>
            <person name="Lai Q."/>
            <person name="Shao Z."/>
        </authorList>
    </citation>
    <scope>NUCLEOTIDE SEQUENCE [LARGE SCALE GENOMIC DNA]</scope>
    <source>
        <strain evidence="1 2">NH24A2</strain>
    </source>
</reference>
<dbReference type="Proteomes" id="UP000182788">
    <property type="component" value="Unassembled WGS sequence"/>
</dbReference>
<organism evidence="1 2">
    <name type="scientific">Bacillus paramycoides</name>
    <dbReference type="NCBI Taxonomy" id="2026194"/>
    <lineage>
        <taxon>Bacteria</taxon>
        <taxon>Bacillati</taxon>
        <taxon>Bacillota</taxon>
        <taxon>Bacilli</taxon>
        <taxon>Bacillales</taxon>
        <taxon>Bacillaceae</taxon>
        <taxon>Bacillus</taxon>
        <taxon>Bacillus cereus group</taxon>
    </lineage>
</organism>